<proteinExistence type="predicted"/>
<name>A0A016SN23_9BILA</name>
<organism evidence="1 2">
    <name type="scientific">Ancylostoma ceylanicum</name>
    <dbReference type="NCBI Taxonomy" id="53326"/>
    <lineage>
        <taxon>Eukaryota</taxon>
        <taxon>Metazoa</taxon>
        <taxon>Ecdysozoa</taxon>
        <taxon>Nematoda</taxon>
        <taxon>Chromadorea</taxon>
        <taxon>Rhabditida</taxon>
        <taxon>Rhabditina</taxon>
        <taxon>Rhabditomorpha</taxon>
        <taxon>Strongyloidea</taxon>
        <taxon>Ancylostomatidae</taxon>
        <taxon>Ancylostomatinae</taxon>
        <taxon>Ancylostoma</taxon>
    </lineage>
</organism>
<dbReference type="EMBL" id="JARK01001538">
    <property type="protein sequence ID" value="EYB91729.1"/>
    <property type="molecule type" value="Genomic_DNA"/>
</dbReference>
<dbReference type="Proteomes" id="UP000024635">
    <property type="component" value="Unassembled WGS sequence"/>
</dbReference>
<reference evidence="2" key="1">
    <citation type="journal article" date="2015" name="Nat. Genet.">
        <title>The genome and transcriptome of the zoonotic hookworm Ancylostoma ceylanicum identify infection-specific gene families.</title>
        <authorList>
            <person name="Schwarz E.M."/>
            <person name="Hu Y."/>
            <person name="Antoshechkin I."/>
            <person name="Miller M.M."/>
            <person name="Sternberg P.W."/>
            <person name="Aroian R.V."/>
        </authorList>
    </citation>
    <scope>NUCLEOTIDE SEQUENCE</scope>
    <source>
        <strain evidence="2">HY135</strain>
    </source>
</reference>
<comment type="caution">
    <text evidence="1">The sequence shown here is derived from an EMBL/GenBank/DDBJ whole genome shotgun (WGS) entry which is preliminary data.</text>
</comment>
<evidence type="ECO:0000313" key="1">
    <source>
        <dbReference type="EMBL" id="EYB91729.1"/>
    </source>
</evidence>
<feature type="non-terminal residue" evidence="1">
    <location>
        <position position="1"/>
    </location>
</feature>
<dbReference type="AlphaFoldDB" id="A0A016SN23"/>
<sequence length="33" mass="3834">KIWKNSEAHKQGGEADKCMIAYERGPNYATYHH</sequence>
<gene>
    <name evidence="1" type="primary">Acey_s0202.g1759</name>
    <name evidence="1" type="ORF">Y032_0202g1759</name>
</gene>
<evidence type="ECO:0000313" key="2">
    <source>
        <dbReference type="Proteomes" id="UP000024635"/>
    </source>
</evidence>
<keyword evidence="2" id="KW-1185">Reference proteome</keyword>
<protein>
    <submittedName>
        <fullName evidence="1">Uncharacterized protein</fullName>
    </submittedName>
</protein>
<accession>A0A016SN23</accession>